<dbReference type="PANTHER" id="PTHR21342">
    <property type="entry name" value="PHOSPHOPANTETHEINE ADENYLYLTRANSFERASE"/>
    <property type="match status" value="1"/>
</dbReference>
<dbReference type="AlphaFoldDB" id="A0A521AGR3"/>
<name>A0A521AGR3_9BACT</name>
<dbReference type="NCBIfam" id="TIGR01510">
    <property type="entry name" value="coaD_prev_kdtB"/>
    <property type="match status" value="1"/>
</dbReference>
<comment type="catalytic activity">
    <reaction evidence="8 9">
        <text>(R)-4'-phosphopantetheine + ATP + H(+) = 3'-dephospho-CoA + diphosphate</text>
        <dbReference type="Rhea" id="RHEA:19801"/>
        <dbReference type="ChEBI" id="CHEBI:15378"/>
        <dbReference type="ChEBI" id="CHEBI:30616"/>
        <dbReference type="ChEBI" id="CHEBI:33019"/>
        <dbReference type="ChEBI" id="CHEBI:57328"/>
        <dbReference type="ChEBI" id="CHEBI:61723"/>
        <dbReference type="EC" id="2.7.7.3"/>
    </reaction>
</comment>
<comment type="subcellular location">
    <subcellularLocation>
        <location evidence="9">Cytoplasm</location>
    </subcellularLocation>
</comment>
<organism evidence="11 12">
    <name type="scientific">Fodinibius sediminis</name>
    <dbReference type="NCBI Taxonomy" id="1214077"/>
    <lineage>
        <taxon>Bacteria</taxon>
        <taxon>Pseudomonadati</taxon>
        <taxon>Balneolota</taxon>
        <taxon>Balneolia</taxon>
        <taxon>Balneolales</taxon>
        <taxon>Balneolaceae</taxon>
        <taxon>Fodinibius</taxon>
    </lineage>
</organism>
<dbReference type="OrthoDB" id="9806661at2"/>
<evidence type="ECO:0000256" key="7">
    <source>
        <dbReference type="ARBA" id="ARBA00022993"/>
    </source>
</evidence>
<keyword evidence="7 9" id="KW-0173">Coenzyme A biosynthesis</keyword>
<dbReference type="GO" id="GO:0004595">
    <property type="term" value="F:pantetheine-phosphate adenylyltransferase activity"/>
    <property type="evidence" value="ECO:0007669"/>
    <property type="project" value="UniProtKB-UniRule"/>
</dbReference>
<comment type="subunit">
    <text evidence="9">Homohexamer.</text>
</comment>
<evidence type="ECO:0000256" key="4">
    <source>
        <dbReference type="ARBA" id="ARBA00022741"/>
    </source>
</evidence>
<evidence type="ECO:0000256" key="8">
    <source>
        <dbReference type="ARBA" id="ARBA00029346"/>
    </source>
</evidence>
<proteinExistence type="inferred from homology"/>
<feature type="binding site" evidence="9">
    <location>
        <begin position="127"/>
        <end position="133"/>
    </location>
    <ligand>
        <name>ATP</name>
        <dbReference type="ChEBI" id="CHEBI:30616"/>
    </ligand>
</feature>
<dbReference type="Gene3D" id="3.40.50.620">
    <property type="entry name" value="HUPs"/>
    <property type="match status" value="1"/>
</dbReference>
<evidence type="ECO:0000313" key="11">
    <source>
        <dbReference type="EMBL" id="SMO34007.1"/>
    </source>
</evidence>
<keyword evidence="1 9" id="KW-0963">Cytoplasm</keyword>
<feature type="binding site" evidence="9">
    <location>
        <position position="42"/>
    </location>
    <ligand>
        <name>substrate</name>
    </ligand>
</feature>
<keyword evidence="2 9" id="KW-0808">Transferase</keyword>
<dbReference type="EC" id="2.7.7.3" evidence="9"/>
<dbReference type="PANTHER" id="PTHR21342:SF1">
    <property type="entry name" value="PHOSPHOPANTETHEINE ADENYLYLTRANSFERASE"/>
    <property type="match status" value="1"/>
</dbReference>
<feature type="binding site" evidence="9">
    <location>
        <begin position="10"/>
        <end position="11"/>
    </location>
    <ligand>
        <name>ATP</name>
        <dbReference type="ChEBI" id="CHEBI:30616"/>
    </ligand>
</feature>
<evidence type="ECO:0000313" key="12">
    <source>
        <dbReference type="Proteomes" id="UP000317593"/>
    </source>
</evidence>
<comment type="similarity">
    <text evidence="9">Belongs to the bacterial CoaD family.</text>
</comment>
<evidence type="ECO:0000256" key="5">
    <source>
        <dbReference type="ARBA" id="ARBA00022840"/>
    </source>
</evidence>
<dbReference type="CDD" id="cd02163">
    <property type="entry name" value="PPAT"/>
    <property type="match status" value="1"/>
</dbReference>
<dbReference type="EMBL" id="FXTH01000001">
    <property type="protein sequence ID" value="SMO34007.1"/>
    <property type="molecule type" value="Genomic_DNA"/>
</dbReference>
<comment type="pathway">
    <text evidence="9">Cofactor biosynthesis; coenzyme A biosynthesis; CoA from (R)-pantothenate: step 4/5.</text>
</comment>
<evidence type="ECO:0000256" key="6">
    <source>
        <dbReference type="ARBA" id="ARBA00022842"/>
    </source>
</evidence>
<dbReference type="InterPro" id="IPR001980">
    <property type="entry name" value="PPAT"/>
</dbReference>
<reference evidence="11 12" key="1">
    <citation type="submission" date="2017-05" db="EMBL/GenBank/DDBJ databases">
        <authorList>
            <person name="Varghese N."/>
            <person name="Submissions S."/>
        </authorList>
    </citation>
    <scope>NUCLEOTIDE SEQUENCE [LARGE SCALE GENOMIC DNA]</scope>
    <source>
        <strain evidence="11 12">DSM 21194</strain>
    </source>
</reference>
<keyword evidence="6 9" id="KW-0460">Magnesium</keyword>
<evidence type="ECO:0000256" key="2">
    <source>
        <dbReference type="ARBA" id="ARBA00022679"/>
    </source>
</evidence>
<feature type="binding site" evidence="9">
    <location>
        <begin position="92"/>
        <end position="94"/>
    </location>
    <ligand>
        <name>ATP</name>
        <dbReference type="ChEBI" id="CHEBI:30616"/>
    </ligand>
</feature>
<accession>A0A521AGR3</accession>
<dbReference type="Proteomes" id="UP000317593">
    <property type="component" value="Unassembled WGS sequence"/>
</dbReference>
<feature type="binding site" evidence="9">
    <location>
        <position position="18"/>
    </location>
    <ligand>
        <name>ATP</name>
        <dbReference type="ChEBI" id="CHEBI:30616"/>
    </ligand>
</feature>
<evidence type="ECO:0000256" key="3">
    <source>
        <dbReference type="ARBA" id="ARBA00022695"/>
    </source>
</evidence>
<dbReference type="Pfam" id="PF01467">
    <property type="entry name" value="CTP_transf_like"/>
    <property type="match status" value="1"/>
</dbReference>
<evidence type="ECO:0000256" key="9">
    <source>
        <dbReference type="HAMAP-Rule" id="MF_00151"/>
    </source>
</evidence>
<comment type="function">
    <text evidence="9">Reversibly transfers an adenylyl group from ATP to 4'-phosphopantetheine, yielding dephospho-CoA (dPCoA) and pyrophosphate.</text>
</comment>
<protein>
    <recommendedName>
        <fullName evidence="9">Phosphopantetheine adenylyltransferase</fullName>
        <ecNumber evidence="9">2.7.7.3</ecNumber>
    </recommendedName>
    <alternativeName>
        <fullName evidence="9">Dephospho-CoA pyrophosphorylase</fullName>
    </alternativeName>
    <alternativeName>
        <fullName evidence="9">Pantetheine-phosphate adenylyltransferase</fullName>
        <shortName evidence="9">PPAT</shortName>
    </alternativeName>
</protein>
<dbReference type="GO" id="GO:0005737">
    <property type="term" value="C:cytoplasm"/>
    <property type="evidence" value="ECO:0007669"/>
    <property type="project" value="UniProtKB-SubCell"/>
</dbReference>
<dbReference type="UniPathway" id="UPA00241">
    <property type="reaction ID" value="UER00355"/>
</dbReference>
<comment type="cofactor">
    <cofactor evidence="9">
        <name>Mg(2+)</name>
        <dbReference type="ChEBI" id="CHEBI:18420"/>
    </cofactor>
</comment>
<dbReference type="InterPro" id="IPR014729">
    <property type="entry name" value="Rossmann-like_a/b/a_fold"/>
</dbReference>
<dbReference type="HAMAP" id="MF_00151">
    <property type="entry name" value="PPAT_bact"/>
    <property type="match status" value="1"/>
</dbReference>
<feature type="domain" description="Cytidyltransferase-like" evidence="10">
    <location>
        <begin position="6"/>
        <end position="137"/>
    </location>
</feature>
<keyword evidence="3 9" id="KW-0548">Nucleotidyltransferase</keyword>
<keyword evidence="5 9" id="KW-0067">ATP-binding</keyword>
<keyword evidence="4 9" id="KW-0547">Nucleotide-binding</keyword>
<feature type="site" description="Transition state stabilizer" evidence="9">
    <location>
        <position position="18"/>
    </location>
</feature>
<dbReference type="GO" id="GO:0005524">
    <property type="term" value="F:ATP binding"/>
    <property type="evidence" value="ECO:0007669"/>
    <property type="project" value="UniProtKB-KW"/>
</dbReference>
<keyword evidence="12" id="KW-1185">Reference proteome</keyword>
<dbReference type="InterPro" id="IPR004821">
    <property type="entry name" value="Cyt_trans-like"/>
</dbReference>
<dbReference type="NCBIfam" id="TIGR00125">
    <property type="entry name" value="cyt_tran_rel"/>
    <property type="match status" value="1"/>
</dbReference>
<feature type="binding site" evidence="9">
    <location>
        <position position="10"/>
    </location>
    <ligand>
        <name>substrate</name>
    </ligand>
</feature>
<sequence length="174" mass="19962">MKTLALYPGSFDPITYGHLDILERATELFSKVIVTIAINNNKETVFTGDERESLIRECLEGKTWASQVEIQQFTGLLVDFAKEKNAQTLVRGVRQISDFEYEFRMALTNRRLAPEVDTVFLMPNEQLTFISASLVKEVGYWGGNLSSFVPEHVEKALKEKFRQQREREHPSSSQ</sequence>
<feature type="binding site" evidence="9">
    <location>
        <position position="91"/>
    </location>
    <ligand>
        <name>substrate</name>
    </ligand>
</feature>
<feature type="binding site" evidence="9">
    <location>
        <position position="102"/>
    </location>
    <ligand>
        <name>ATP</name>
        <dbReference type="ChEBI" id="CHEBI:30616"/>
    </ligand>
</feature>
<evidence type="ECO:0000259" key="10">
    <source>
        <dbReference type="Pfam" id="PF01467"/>
    </source>
</evidence>
<gene>
    <name evidence="9" type="primary">coaD</name>
    <name evidence="11" type="ORF">SAMN06265218_101107</name>
</gene>
<evidence type="ECO:0000256" key="1">
    <source>
        <dbReference type="ARBA" id="ARBA00022490"/>
    </source>
</evidence>
<dbReference type="GO" id="GO:0015937">
    <property type="term" value="P:coenzyme A biosynthetic process"/>
    <property type="evidence" value="ECO:0007669"/>
    <property type="project" value="UniProtKB-UniRule"/>
</dbReference>
<feature type="binding site" evidence="9">
    <location>
        <position position="77"/>
    </location>
    <ligand>
        <name>substrate</name>
    </ligand>
</feature>
<dbReference type="PRINTS" id="PR01020">
    <property type="entry name" value="LPSBIOSNTHSS"/>
</dbReference>
<dbReference type="RefSeq" id="WP_142712588.1">
    <property type="nucleotide sequence ID" value="NZ_FXTH01000001.1"/>
</dbReference>
<dbReference type="SUPFAM" id="SSF52374">
    <property type="entry name" value="Nucleotidylyl transferase"/>
    <property type="match status" value="1"/>
</dbReference>